<proteinExistence type="inferred from homology"/>
<name>A0A2U2XDR4_9FLAO</name>
<dbReference type="UniPathway" id="UPA00219"/>
<dbReference type="InterPro" id="IPR011095">
    <property type="entry name" value="Dala_Dala_lig_C"/>
</dbReference>
<keyword evidence="7 16" id="KW-0547">Nucleotide-binding</keyword>
<feature type="active site" evidence="14">
    <location>
        <position position="297"/>
    </location>
</feature>
<dbReference type="AlphaFoldDB" id="A0A2U2XDR4"/>
<reference evidence="18 20" key="1">
    <citation type="submission" date="2018-05" db="EMBL/GenBank/DDBJ databases">
        <title>Brumimicrobium oceani sp. nov., isolated from coastal sediment.</title>
        <authorList>
            <person name="Kou Y."/>
        </authorList>
    </citation>
    <scope>NUCLEOTIDE SEQUENCE [LARGE SCALE GENOMIC DNA]</scope>
    <source>
        <strain evidence="18 20">C305</strain>
    </source>
</reference>
<keyword evidence="10 13" id="KW-0573">Peptidoglycan synthesis</keyword>
<dbReference type="InterPro" id="IPR016185">
    <property type="entry name" value="PreATP-grasp_dom_sf"/>
</dbReference>
<feature type="binding site" evidence="15">
    <location>
        <position position="286"/>
    </location>
    <ligand>
        <name>Mg(2+)</name>
        <dbReference type="ChEBI" id="CHEBI:18420"/>
        <label>1</label>
    </ligand>
</feature>
<keyword evidence="15" id="KW-0479">Metal-binding</keyword>
<comment type="subcellular location">
    <subcellularLocation>
        <location evidence="2 13">Cytoplasm</location>
    </subcellularLocation>
</comment>
<dbReference type="PIRSF" id="PIRSF039102">
    <property type="entry name" value="Ddl/VanB"/>
    <property type="match status" value="1"/>
</dbReference>
<evidence type="ECO:0000313" key="20">
    <source>
        <dbReference type="Proteomes" id="UP000245370"/>
    </source>
</evidence>
<dbReference type="HAMAP" id="MF_00047">
    <property type="entry name" value="Dala_Dala_lig"/>
    <property type="match status" value="1"/>
</dbReference>
<feature type="active site" evidence="14">
    <location>
        <position position="164"/>
    </location>
</feature>
<dbReference type="NCBIfam" id="TIGR01205">
    <property type="entry name" value="D_ala_D_alaTIGR"/>
    <property type="match status" value="1"/>
</dbReference>
<organism evidence="18 20">
    <name type="scientific">Brumimicrobium oceani</name>
    <dbReference type="NCBI Taxonomy" id="2100725"/>
    <lineage>
        <taxon>Bacteria</taxon>
        <taxon>Pseudomonadati</taxon>
        <taxon>Bacteroidota</taxon>
        <taxon>Flavobacteriia</taxon>
        <taxon>Flavobacteriales</taxon>
        <taxon>Crocinitomicaceae</taxon>
        <taxon>Brumimicrobium</taxon>
    </lineage>
</organism>
<evidence type="ECO:0000256" key="11">
    <source>
        <dbReference type="ARBA" id="ARBA00023316"/>
    </source>
</evidence>
<evidence type="ECO:0000259" key="17">
    <source>
        <dbReference type="PROSITE" id="PS50975"/>
    </source>
</evidence>
<dbReference type="GO" id="GO:0008360">
    <property type="term" value="P:regulation of cell shape"/>
    <property type="evidence" value="ECO:0007669"/>
    <property type="project" value="UniProtKB-KW"/>
</dbReference>
<gene>
    <name evidence="13" type="primary">ddl</name>
    <name evidence="18" type="ORF">DIT68_07620</name>
    <name evidence="19" type="ORF">DIT68_07755</name>
</gene>
<dbReference type="PROSITE" id="PS00844">
    <property type="entry name" value="DALA_DALA_LIGASE_2"/>
    <property type="match status" value="1"/>
</dbReference>
<comment type="catalytic activity">
    <reaction evidence="12 13">
        <text>2 D-alanine + ATP = D-alanyl-D-alanine + ADP + phosphate + H(+)</text>
        <dbReference type="Rhea" id="RHEA:11224"/>
        <dbReference type="ChEBI" id="CHEBI:15378"/>
        <dbReference type="ChEBI" id="CHEBI:30616"/>
        <dbReference type="ChEBI" id="CHEBI:43474"/>
        <dbReference type="ChEBI" id="CHEBI:57416"/>
        <dbReference type="ChEBI" id="CHEBI:57822"/>
        <dbReference type="ChEBI" id="CHEBI:456216"/>
        <dbReference type="EC" id="6.3.2.4"/>
    </reaction>
</comment>
<feature type="binding site" evidence="15">
    <location>
        <position position="274"/>
    </location>
    <ligand>
        <name>Mg(2+)</name>
        <dbReference type="ChEBI" id="CHEBI:18420"/>
        <label>1</label>
    </ligand>
</feature>
<feature type="binding site" evidence="15">
    <location>
        <position position="288"/>
    </location>
    <ligand>
        <name>Mg(2+)</name>
        <dbReference type="ChEBI" id="CHEBI:18420"/>
        <label>2</label>
    </ligand>
</feature>
<comment type="similarity">
    <text evidence="3 13">Belongs to the D-alanine--D-alanine ligase family.</text>
</comment>
<comment type="function">
    <text evidence="13">Cell wall formation.</text>
</comment>
<dbReference type="EMBL" id="QFRJ01000004">
    <property type="protein sequence ID" value="PWH85973.1"/>
    <property type="molecule type" value="Genomic_DNA"/>
</dbReference>
<keyword evidence="15" id="KW-0464">Manganese</keyword>
<dbReference type="Gene3D" id="3.30.1490.20">
    <property type="entry name" value="ATP-grasp fold, A domain"/>
    <property type="match status" value="1"/>
</dbReference>
<dbReference type="Gene3D" id="3.40.50.20">
    <property type="match status" value="1"/>
</dbReference>
<protein>
    <recommendedName>
        <fullName evidence="4 13">D-alanine--D-alanine ligase</fullName>
        <ecNumber evidence="4 13">6.3.2.4</ecNumber>
    </recommendedName>
    <alternativeName>
        <fullName evidence="13">D-Ala-D-Ala ligase</fullName>
    </alternativeName>
    <alternativeName>
        <fullName evidence="13">D-alanylalanine synthetase</fullName>
    </alternativeName>
</protein>
<keyword evidence="11 13" id="KW-0961">Cell wall biogenesis/degradation</keyword>
<dbReference type="GO" id="GO:0005524">
    <property type="term" value="F:ATP binding"/>
    <property type="evidence" value="ECO:0007669"/>
    <property type="project" value="UniProtKB-UniRule"/>
</dbReference>
<comment type="pathway">
    <text evidence="13">Cell wall biogenesis; peptidoglycan biosynthesis.</text>
</comment>
<dbReference type="GO" id="GO:0008716">
    <property type="term" value="F:D-alanine-D-alanine ligase activity"/>
    <property type="evidence" value="ECO:0007669"/>
    <property type="project" value="UniProtKB-UniRule"/>
</dbReference>
<dbReference type="SUPFAM" id="SSF52440">
    <property type="entry name" value="PreATP-grasp domain"/>
    <property type="match status" value="1"/>
</dbReference>
<dbReference type="Pfam" id="PF07478">
    <property type="entry name" value="Dala_Dala_lig_C"/>
    <property type="match status" value="1"/>
</dbReference>
<dbReference type="RefSeq" id="WP_109359226.1">
    <property type="nucleotide sequence ID" value="NZ_QFRJ01000004.1"/>
</dbReference>
<evidence type="ECO:0000256" key="15">
    <source>
        <dbReference type="PIRSR" id="PIRSR039102-3"/>
    </source>
</evidence>
<evidence type="ECO:0000256" key="10">
    <source>
        <dbReference type="ARBA" id="ARBA00022984"/>
    </source>
</evidence>
<comment type="cofactor">
    <cofactor evidence="1">
        <name>Mn(2+)</name>
        <dbReference type="ChEBI" id="CHEBI:29035"/>
    </cofactor>
</comment>
<dbReference type="PANTHER" id="PTHR23132">
    <property type="entry name" value="D-ALANINE--D-ALANINE LIGASE"/>
    <property type="match status" value="1"/>
</dbReference>
<accession>A0A2U2XDR4</accession>
<evidence type="ECO:0000256" key="8">
    <source>
        <dbReference type="ARBA" id="ARBA00022840"/>
    </source>
</evidence>
<dbReference type="OrthoDB" id="9813261at2"/>
<comment type="caution">
    <text evidence="18">The sequence shown here is derived from an EMBL/GenBank/DDBJ whole genome shotgun (WGS) entry which is preliminary data.</text>
</comment>
<feature type="binding site" evidence="15">
    <location>
        <position position="286"/>
    </location>
    <ligand>
        <name>Mg(2+)</name>
        <dbReference type="ChEBI" id="CHEBI:18420"/>
        <label>2</label>
    </ligand>
</feature>
<evidence type="ECO:0000256" key="12">
    <source>
        <dbReference type="ARBA" id="ARBA00047614"/>
    </source>
</evidence>
<comment type="cofactor">
    <cofactor evidence="15">
        <name>Mg(2+)</name>
        <dbReference type="ChEBI" id="CHEBI:18420"/>
    </cofactor>
    <cofactor evidence="15">
        <name>Mn(2+)</name>
        <dbReference type="ChEBI" id="CHEBI:29035"/>
    </cofactor>
    <text evidence="15">Binds 2 magnesium or manganese ions per subunit.</text>
</comment>
<evidence type="ECO:0000256" key="16">
    <source>
        <dbReference type="PROSITE-ProRule" id="PRU00409"/>
    </source>
</evidence>
<dbReference type="InterPro" id="IPR011761">
    <property type="entry name" value="ATP-grasp"/>
</dbReference>
<dbReference type="InterPro" id="IPR005905">
    <property type="entry name" value="D_ala_D_ala"/>
</dbReference>
<dbReference type="GO" id="GO:0009252">
    <property type="term" value="P:peptidoglycan biosynthetic process"/>
    <property type="evidence" value="ECO:0007669"/>
    <property type="project" value="UniProtKB-UniRule"/>
</dbReference>
<dbReference type="PANTHER" id="PTHR23132:SF23">
    <property type="entry name" value="D-ALANINE--D-ALANINE LIGASE B"/>
    <property type="match status" value="1"/>
</dbReference>
<keyword evidence="5 13" id="KW-0963">Cytoplasm</keyword>
<feature type="domain" description="ATP-grasp" evidence="17">
    <location>
        <begin position="120"/>
        <end position="319"/>
    </location>
</feature>
<evidence type="ECO:0000256" key="4">
    <source>
        <dbReference type="ARBA" id="ARBA00012216"/>
    </source>
</evidence>
<dbReference type="GO" id="GO:0071555">
    <property type="term" value="P:cell wall organization"/>
    <property type="evidence" value="ECO:0007669"/>
    <property type="project" value="UniProtKB-KW"/>
</dbReference>
<dbReference type="InterPro" id="IPR000291">
    <property type="entry name" value="D-Ala_lig_Van_CS"/>
</dbReference>
<dbReference type="Gene3D" id="3.30.470.20">
    <property type="entry name" value="ATP-grasp fold, B domain"/>
    <property type="match status" value="1"/>
</dbReference>
<evidence type="ECO:0000256" key="5">
    <source>
        <dbReference type="ARBA" id="ARBA00022490"/>
    </source>
</evidence>
<dbReference type="PROSITE" id="PS00843">
    <property type="entry name" value="DALA_DALA_LIGASE_1"/>
    <property type="match status" value="1"/>
</dbReference>
<evidence type="ECO:0000256" key="1">
    <source>
        <dbReference type="ARBA" id="ARBA00001936"/>
    </source>
</evidence>
<keyword evidence="20" id="KW-1185">Reference proteome</keyword>
<evidence type="ECO:0000256" key="3">
    <source>
        <dbReference type="ARBA" id="ARBA00010871"/>
    </source>
</evidence>
<dbReference type="SUPFAM" id="SSF56059">
    <property type="entry name" value="Glutathione synthetase ATP-binding domain-like"/>
    <property type="match status" value="1"/>
</dbReference>
<dbReference type="Pfam" id="PF01820">
    <property type="entry name" value="Dala_Dala_lig_N"/>
    <property type="match status" value="1"/>
</dbReference>
<keyword evidence="8 16" id="KW-0067">ATP-binding</keyword>
<dbReference type="GO" id="GO:0046872">
    <property type="term" value="F:metal ion binding"/>
    <property type="evidence" value="ECO:0007669"/>
    <property type="project" value="UniProtKB-KW"/>
</dbReference>
<keyword evidence="6 13" id="KW-0436">Ligase</keyword>
<evidence type="ECO:0000256" key="2">
    <source>
        <dbReference type="ARBA" id="ARBA00004496"/>
    </source>
</evidence>
<reference evidence="18 20" key="2">
    <citation type="submission" date="2018-05" db="EMBL/GenBank/DDBJ databases">
        <authorList>
            <person name="Lanie J.A."/>
            <person name="Ng W.-L."/>
            <person name="Kazmierczak K.M."/>
            <person name="Andrzejewski T.M."/>
            <person name="Davidsen T.M."/>
            <person name="Wayne K.J."/>
            <person name="Tettelin H."/>
            <person name="Glass J.I."/>
            <person name="Rusch D."/>
            <person name="Podicherti R."/>
            <person name="Tsui H.-C.T."/>
            <person name="Winkler M.E."/>
        </authorList>
    </citation>
    <scope>NUCLEOTIDE SEQUENCE [LARGE SCALE GENOMIC DNA]</scope>
    <source>
        <strain evidence="18 20">C305</strain>
    </source>
</reference>
<dbReference type="EC" id="6.3.2.4" evidence="4 13"/>
<dbReference type="InterPro" id="IPR013815">
    <property type="entry name" value="ATP_grasp_subdomain_1"/>
</dbReference>
<evidence type="ECO:0000256" key="9">
    <source>
        <dbReference type="ARBA" id="ARBA00022960"/>
    </source>
</evidence>
<keyword evidence="9 13" id="KW-0133">Cell shape</keyword>
<evidence type="ECO:0000256" key="6">
    <source>
        <dbReference type="ARBA" id="ARBA00022598"/>
    </source>
</evidence>
<dbReference type="Proteomes" id="UP000245370">
    <property type="component" value="Unassembled WGS sequence"/>
</dbReference>
<dbReference type="EMBL" id="QFRJ01000004">
    <property type="protein sequence ID" value="PWH85949.1"/>
    <property type="molecule type" value="Genomic_DNA"/>
</dbReference>
<evidence type="ECO:0000256" key="14">
    <source>
        <dbReference type="PIRSR" id="PIRSR039102-1"/>
    </source>
</evidence>
<dbReference type="InterPro" id="IPR011127">
    <property type="entry name" value="Dala_Dala_lig_N"/>
</dbReference>
<dbReference type="GO" id="GO:0005737">
    <property type="term" value="C:cytoplasm"/>
    <property type="evidence" value="ECO:0007669"/>
    <property type="project" value="UniProtKB-SubCell"/>
</dbReference>
<keyword evidence="15" id="KW-0460">Magnesium</keyword>
<dbReference type="PROSITE" id="PS50975">
    <property type="entry name" value="ATP_GRASP"/>
    <property type="match status" value="1"/>
</dbReference>
<evidence type="ECO:0000313" key="19">
    <source>
        <dbReference type="EMBL" id="PWH85973.1"/>
    </source>
</evidence>
<evidence type="ECO:0000256" key="7">
    <source>
        <dbReference type="ARBA" id="ARBA00022741"/>
    </source>
</evidence>
<feature type="active site" evidence="14">
    <location>
        <position position="14"/>
    </location>
</feature>
<dbReference type="NCBIfam" id="NF002527">
    <property type="entry name" value="PRK01966.1-3"/>
    <property type="match status" value="1"/>
</dbReference>
<evidence type="ECO:0000256" key="13">
    <source>
        <dbReference type="HAMAP-Rule" id="MF_00047"/>
    </source>
</evidence>
<sequence length="327" mass="36795">MINVGIFCGGYSSEFEISIKSASMILENLPKDEYNAFLVRVNEEGWFADYQGESAEVSPIDFTFTLKNGEQLKIDLAHVYIHGDPGENGKLQAYFEMKKLPFLNSSALSSELSFDKWFCNQFLRGFDIKVAESQLLLKNSSYSTQEIGERLGYPLFVKPADSGSSYGISKVYAHEDLQKAIDDAFAEGNTVVCEAFLKGTEVTCGVYRNDSGVVPLPCTEIVSESDFFDYDAKYLGKSQEITPARISDKLTKEIQDLTVEIYQLLQMRSLARVDFMIVEDKPYVIEVNTTPGFSSESLVPKMLKCAEISIGDFWKEIYAFERKQFGV</sequence>
<evidence type="ECO:0000313" key="18">
    <source>
        <dbReference type="EMBL" id="PWH85949.1"/>
    </source>
</evidence>